<protein>
    <submittedName>
        <fullName evidence="2">Uncharacterized protein</fullName>
    </submittedName>
</protein>
<evidence type="ECO:0000313" key="1">
    <source>
        <dbReference type="EMBL" id="KAK8834837.1"/>
    </source>
</evidence>
<dbReference type="Proteomes" id="UP001470230">
    <property type="component" value="Unassembled WGS sequence"/>
</dbReference>
<proteinExistence type="predicted"/>
<organism evidence="2 3">
    <name type="scientific">Tritrichomonas musculus</name>
    <dbReference type="NCBI Taxonomy" id="1915356"/>
    <lineage>
        <taxon>Eukaryota</taxon>
        <taxon>Metamonada</taxon>
        <taxon>Parabasalia</taxon>
        <taxon>Tritrichomonadida</taxon>
        <taxon>Tritrichomonadidae</taxon>
        <taxon>Tritrichomonas</taxon>
    </lineage>
</organism>
<accession>A0ABR2KNU8</accession>
<reference evidence="2 3" key="1">
    <citation type="submission" date="2024-04" db="EMBL/GenBank/DDBJ databases">
        <title>Tritrichomonas musculus Genome.</title>
        <authorList>
            <person name="Alves-Ferreira E."/>
            <person name="Grigg M."/>
            <person name="Lorenzi H."/>
            <person name="Galac M."/>
        </authorList>
    </citation>
    <scope>NUCLEOTIDE SEQUENCE [LARGE SCALE GENOMIC DNA]</scope>
    <source>
        <strain evidence="2 3">EAF2021</strain>
    </source>
</reference>
<evidence type="ECO:0000313" key="3">
    <source>
        <dbReference type="Proteomes" id="UP001470230"/>
    </source>
</evidence>
<dbReference type="EMBL" id="JAPFFF010000289">
    <property type="protein sequence ID" value="KAK8834837.1"/>
    <property type="molecule type" value="Genomic_DNA"/>
</dbReference>
<sequence length="100" mass="11929">MRHNRKGPNRSKYTEKEVTEQILNGFQWRGSHGYEFLLNYYGEPNRITVANLKPLGEIVSRFINVPLSRNDYRVKSTLIKWFNDNLDQIKEVIHMVKMVF</sequence>
<gene>
    <name evidence="1" type="ORF">M9Y10_021494</name>
    <name evidence="2" type="ORF">M9Y10_029731</name>
</gene>
<dbReference type="EMBL" id="JAPFFF010000004">
    <property type="protein sequence ID" value="KAK8892501.1"/>
    <property type="molecule type" value="Genomic_DNA"/>
</dbReference>
<comment type="caution">
    <text evidence="2">The sequence shown here is derived from an EMBL/GenBank/DDBJ whole genome shotgun (WGS) entry which is preliminary data.</text>
</comment>
<name>A0ABR2KNU8_9EUKA</name>
<keyword evidence="3" id="KW-1185">Reference proteome</keyword>
<evidence type="ECO:0000313" key="2">
    <source>
        <dbReference type="EMBL" id="KAK8892501.1"/>
    </source>
</evidence>